<dbReference type="GO" id="GO:0005737">
    <property type="term" value="C:cytoplasm"/>
    <property type="evidence" value="ECO:0007669"/>
    <property type="project" value="TreeGrafter"/>
</dbReference>
<dbReference type="GO" id="GO:0016846">
    <property type="term" value="F:carbon-sulfur lyase activity"/>
    <property type="evidence" value="ECO:0007669"/>
    <property type="project" value="TreeGrafter"/>
</dbReference>
<dbReference type="PIRSF" id="PIRSF001434">
    <property type="entry name" value="CGS"/>
    <property type="match status" value="1"/>
</dbReference>
<dbReference type="CDD" id="cd00614">
    <property type="entry name" value="CGS_like"/>
    <property type="match status" value="1"/>
</dbReference>
<dbReference type="InterPro" id="IPR015421">
    <property type="entry name" value="PyrdxlP-dep_Trfase_major"/>
</dbReference>
<name>A0A5D6UTU0_9BACT</name>
<dbReference type="Pfam" id="PF01053">
    <property type="entry name" value="Cys_Met_Meta_PP"/>
    <property type="match status" value="1"/>
</dbReference>
<dbReference type="InterPro" id="IPR015424">
    <property type="entry name" value="PyrdxlP-dep_Trfase"/>
</dbReference>
<sequence>MKPLQEAAEINGHRLRPESLMMSYGYTPAWSEGAIKCPIFQTSTFVFRNAEEGKAFFELAYGLRQADPDEEMGLIYSRLNNPSLEILEHRLTLWDGAEEAASFASGMAAISTTLLALLKPGDVVLHSEPVYGGTDFFLKQVLPRFGITAVGFSPKASQEELSAQVAEIVQGRLAMIYVETPANPTNHLVDLRACAEVARQHGSEEQPIRVVVDNTFLGPVFQHPLHHGADVVLYSATKFLGGHSDLIAGAVLASKPLMKEIKAMRTFMGTMCDPNTGWMLMRSLETLKLRMERAAQSAQVIADWLREHPQVARTYYLTHLEHDPAQQAIYEQQCLSPGSMISFDIEGGEAEAFQFLNRLKLIKLAVSLGGTESLAEHPATMTHSDIMPEVQREMGISSQMIRLSIGVEDPQDLIADLAQAFGTEADGITASYQPDAYAMYI</sequence>
<dbReference type="GO" id="GO:0019346">
    <property type="term" value="P:transsulfuration"/>
    <property type="evidence" value="ECO:0007669"/>
    <property type="project" value="InterPro"/>
</dbReference>
<dbReference type="Gene3D" id="3.90.1150.10">
    <property type="entry name" value="Aspartate Aminotransferase, domain 1"/>
    <property type="match status" value="1"/>
</dbReference>
<accession>A0A5D6UTU0</accession>
<dbReference type="InterPro" id="IPR015422">
    <property type="entry name" value="PyrdxlP-dep_Trfase_small"/>
</dbReference>
<evidence type="ECO:0000313" key="6">
    <source>
        <dbReference type="Proteomes" id="UP000322791"/>
    </source>
</evidence>
<reference evidence="5 6" key="1">
    <citation type="submission" date="2019-08" db="EMBL/GenBank/DDBJ databases">
        <authorList>
            <person name="Seo M.-J."/>
        </authorList>
    </citation>
    <scope>NUCLEOTIDE SEQUENCE [LARGE SCALE GENOMIC DNA]</scope>
    <source>
        <strain evidence="5 6">KIGAM108</strain>
    </source>
</reference>
<dbReference type="InterPro" id="IPR054542">
    <property type="entry name" value="Cys_met_metab_PP"/>
</dbReference>
<dbReference type="Proteomes" id="UP000322791">
    <property type="component" value="Unassembled WGS sequence"/>
</dbReference>
<dbReference type="PANTHER" id="PTHR11808:SF86">
    <property type="entry name" value="METHIONINE GAMMA-LYASE"/>
    <property type="match status" value="1"/>
</dbReference>
<keyword evidence="6" id="KW-1185">Reference proteome</keyword>
<dbReference type="SUPFAM" id="SSF53383">
    <property type="entry name" value="PLP-dependent transferases"/>
    <property type="match status" value="1"/>
</dbReference>
<dbReference type="PROSITE" id="PS00868">
    <property type="entry name" value="CYS_MET_METAB_PP"/>
    <property type="match status" value="1"/>
</dbReference>
<dbReference type="InterPro" id="IPR000277">
    <property type="entry name" value="Cys/Met-Metab_PyrdxlP-dep_enz"/>
</dbReference>
<proteinExistence type="inferred from homology"/>
<evidence type="ECO:0000313" key="5">
    <source>
        <dbReference type="EMBL" id="TYZ06903.1"/>
    </source>
</evidence>
<dbReference type="AlphaFoldDB" id="A0A5D6UTU0"/>
<dbReference type="PANTHER" id="PTHR11808">
    <property type="entry name" value="TRANS-SULFURATION ENZYME FAMILY MEMBER"/>
    <property type="match status" value="1"/>
</dbReference>
<gene>
    <name evidence="5" type="ORF">FY528_16655</name>
</gene>
<dbReference type="RefSeq" id="WP_149072157.1">
    <property type="nucleotide sequence ID" value="NZ_VTHL01000020.1"/>
</dbReference>
<dbReference type="NCBIfam" id="NF005455">
    <property type="entry name" value="PRK07049.1"/>
    <property type="match status" value="1"/>
</dbReference>
<dbReference type="GO" id="GO:0030170">
    <property type="term" value="F:pyridoxal phosphate binding"/>
    <property type="evidence" value="ECO:0007669"/>
    <property type="project" value="InterPro"/>
</dbReference>
<evidence type="ECO:0000256" key="4">
    <source>
        <dbReference type="RuleBase" id="RU362118"/>
    </source>
</evidence>
<organism evidence="5 6">
    <name type="scientific">Hymenobacter lutimineralis</name>
    <dbReference type="NCBI Taxonomy" id="2606448"/>
    <lineage>
        <taxon>Bacteria</taxon>
        <taxon>Pseudomonadati</taxon>
        <taxon>Bacteroidota</taxon>
        <taxon>Cytophagia</taxon>
        <taxon>Cytophagales</taxon>
        <taxon>Hymenobacteraceae</taxon>
        <taxon>Hymenobacter</taxon>
    </lineage>
</organism>
<protein>
    <submittedName>
        <fullName evidence="5">Cystathionine gamma-synthase family protein</fullName>
    </submittedName>
</protein>
<evidence type="ECO:0000256" key="2">
    <source>
        <dbReference type="ARBA" id="ARBA00022898"/>
    </source>
</evidence>
<comment type="caution">
    <text evidence="5">The sequence shown here is derived from an EMBL/GenBank/DDBJ whole genome shotgun (WGS) entry which is preliminary data.</text>
</comment>
<evidence type="ECO:0000256" key="1">
    <source>
        <dbReference type="ARBA" id="ARBA00001933"/>
    </source>
</evidence>
<evidence type="ECO:0000256" key="3">
    <source>
        <dbReference type="PIRSR" id="PIRSR001434-2"/>
    </source>
</evidence>
<feature type="modified residue" description="N6-(pyridoxal phosphate)lysine" evidence="3">
    <location>
        <position position="238"/>
    </location>
</feature>
<keyword evidence="2 3" id="KW-0663">Pyridoxal phosphate</keyword>
<comment type="similarity">
    <text evidence="4">Belongs to the trans-sulfuration enzymes family.</text>
</comment>
<dbReference type="FunFam" id="3.40.640.10:FF:000046">
    <property type="entry name" value="Cystathionine gamma-lyase"/>
    <property type="match status" value="1"/>
</dbReference>
<dbReference type="EMBL" id="VTHL01000020">
    <property type="protein sequence ID" value="TYZ06903.1"/>
    <property type="molecule type" value="Genomic_DNA"/>
</dbReference>
<comment type="cofactor">
    <cofactor evidence="1 4">
        <name>pyridoxal 5'-phosphate</name>
        <dbReference type="ChEBI" id="CHEBI:597326"/>
    </cofactor>
</comment>
<dbReference type="Gene3D" id="3.40.640.10">
    <property type="entry name" value="Type I PLP-dependent aspartate aminotransferase-like (Major domain)"/>
    <property type="match status" value="1"/>
</dbReference>